<evidence type="ECO:0000256" key="2">
    <source>
        <dbReference type="ARBA" id="ARBA00022741"/>
    </source>
</evidence>
<evidence type="ECO:0000313" key="7">
    <source>
        <dbReference type="Proteomes" id="UP000001646"/>
    </source>
</evidence>
<protein>
    <recommendedName>
        <fullName evidence="5">IRG-type G domain-containing protein</fullName>
    </recommendedName>
</protein>
<dbReference type="GeneTree" id="ENSGT00950000183007"/>
<dbReference type="Gene3D" id="3.40.50.300">
    <property type="entry name" value="P-loop containing nucleotide triphosphate hydrolases"/>
    <property type="match status" value="1"/>
</dbReference>
<dbReference type="GO" id="GO:0005525">
    <property type="term" value="F:GTP binding"/>
    <property type="evidence" value="ECO:0007669"/>
    <property type="project" value="UniProtKB-KW"/>
</dbReference>
<dbReference type="Ensembl" id="ENSACAT00000048220.1">
    <property type="protein sequence ID" value="ENSACAP00000038125.1"/>
    <property type="gene ID" value="ENSACAG00000037309.1"/>
</dbReference>
<comment type="similarity">
    <text evidence="1">Belongs to the TRAFAC class dynamin-like GTPase superfamily. IRG family.</text>
</comment>
<dbReference type="SUPFAM" id="SSF52540">
    <property type="entry name" value="P-loop containing nucleoside triphosphate hydrolases"/>
    <property type="match status" value="1"/>
</dbReference>
<dbReference type="Pfam" id="PF05049">
    <property type="entry name" value="IIGP"/>
    <property type="match status" value="1"/>
</dbReference>
<name>A0A803TSD5_ANOCA</name>
<dbReference type="GO" id="GO:0016020">
    <property type="term" value="C:membrane"/>
    <property type="evidence" value="ECO:0007669"/>
    <property type="project" value="InterPro"/>
</dbReference>
<dbReference type="PANTHER" id="PTHR32341:SF17">
    <property type="entry name" value="IRG-TYPE G DOMAIN-CONTAINING PROTEIN"/>
    <property type="match status" value="1"/>
</dbReference>
<dbReference type="InterPro" id="IPR007743">
    <property type="entry name" value="Immunity-related_GTPase-like"/>
</dbReference>
<organism evidence="6 7">
    <name type="scientific">Anolis carolinensis</name>
    <name type="common">Green anole</name>
    <name type="synonym">American chameleon</name>
    <dbReference type="NCBI Taxonomy" id="28377"/>
    <lineage>
        <taxon>Eukaryota</taxon>
        <taxon>Metazoa</taxon>
        <taxon>Chordata</taxon>
        <taxon>Craniata</taxon>
        <taxon>Vertebrata</taxon>
        <taxon>Euteleostomi</taxon>
        <taxon>Lepidosauria</taxon>
        <taxon>Squamata</taxon>
        <taxon>Bifurcata</taxon>
        <taxon>Unidentata</taxon>
        <taxon>Episquamata</taxon>
        <taxon>Toxicofera</taxon>
        <taxon>Iguania</taxon>
        <taxon>Dactyloidae</taxon>
        <taxon>Anolis</taxon>
    </lineage>
</organism>
<dbReference type="FunFam" id="3.40.50.300:FF:000541">
    <property type="entry name" value="Immunity related GTPase M"/>
    <property type="match status" value="1"/>
</dbReference>
<dbReference type="InterPro" id="IPR030385">
    <property type="entry name" value="G_IRG_dom"/>
</dbReference>
<accession>A0A803TSD5</accession>
<dbReference type="PANTHER" id="PTHR32341">
    <property type="entry name" value="INTERFERON-INDUCIBLE GTPASE"/>
    <property type="match status" value="1"/>
</dbReference>
<dbReference type="AlphaFoldDB" id="A0A803TSD5"/>
<proteinExistence type="inferred from homology"/>
<evidence type="ECO:0000259" key="5">
    <source>
        <dbReference type="PROSITE" id="PS51716"/>
    </source>
</evidence>
<feature type="domain" description="IRG-type G" evidence="5">
    <location>
        <begin position="111"/>
        <end position="294"/>
    </location>
</feature>
<keyword evidence="2" id="KW-0547">Nucleotide-binding</keyword>
<keyword evidence="4" id="KW-0342">GTP-binding</keyword>
<dbReference type="GO" id="GO:0003924">
    <property type="term" value="F:GTPase activity"/>
    <property type="evidence" value="ECO:0000318"/>
    <property type="project" value="GO_Central"/>
</dbReference>
<keyword evidence="3" id="KW-0378">Hydrolase</keyword>
<dbReference type="PROSITE" id="PS51716">
    <property type="entry name" value="G_IRG"/>
    <property type="match status" value="1"/>
</dbReference>
<dbReference type="Proteomes" id="UP000001646">
    <property type="component" value="Unplaced"/>
</dbReference>
<reference evidence="6" key="1">
    <citation type="submission" date="2009-12" db="EMBL/GenBank/DDBJ databases">
        <title>The Genome Sequence of Anolis carolinensis (Green Anole Lizard).</title>
        <authorList>
            <consortium name="The Genome Sequencing Platform"/>
            <person name="Di Palma F."/>
            <person name="Alfoldi J."/>
            <person name="Heiman D."/>
            <person name="Young S."/>
            <person name="Grabherr M."/>
            <person name="Johnson J."/>
            <person name="Lander E.S."/>
            <person name="Lindblad-Toh K."/>
        </authorList>
    </citation>
    <scope>NUCLEOTIDE SEQUENCE [LARGE SCALE GENOMIC DNA]</scope>
    <source>
        <strain evidence="6">JBL SC #1</strain>
    </source>
</reference>
<evidence type="ECO:0000256" key="3">
    <source>
        <dbReference type="ARBA" id="ARBA00022801"/>
    </source>
</evidence>
<keyword evidence="7" id="KW-1185">Reference proteome</keyword>
<evidence type="ECO:0000256" key="4">
    <source>
        <dbReference type="ARBA" id="ARBA00023134"/>
    </source>
</evidence>
<dbReference type="InParanoid" id="A0A803TSD5"/>
<evidence type="ECO:0000256" key="1">
    <source>
        <dbReference type="ARBA" id="ARBA00005429"/>
    </source>
</evidence>
<evidence type="ECO:0000313" key="6">
    <source>
        <dbReference type="Ensembl" id="ENSACAP00000038125.1"/>
    </source>
</evidence>
<reference evidence="6" key="3">
    <citation type="submission" date="2025-09" db="UniProtKB">
        <authorList>
            <consortium name="Ensembl"/>
        </authorList>
    </citation>
    <scope>IDENTIFICATION</scope>
</reference>
<sequence length="476" mass="55062">MPCLHCLIVKEIKDDTFVFFLNCKNLSIFLKTQMCLCGQARPAQTSHQNALFEISFFEEMRSISKTIISLPHAEEDLIRNLAEKLYETFNAVSIYEVARELERSLELWGKTELHIAVIGETGAGKSSFINAMRGLKPGDVGAAQVGVTATTSNPICYENPNDPNVKFWDLPGIGAPEFRPNDYLEKVNFHHYDFFIILCSKRFRDIHIDLAQIIDNEKKKFYFVRTKVDEDLTNMERDYPRTFNEANVLQNIRDDCNRYFQVYIRSFIPQVFLLFSCNLERFDFYLLIERLEGDLPTLKKLKFVLNLPNMSSDIIQQKKQLLKGELWKVSLVSAFINAVPLPDFPVAFNASFLQKYMADMYKKFGLDGDSLALLAWHINKPVEELKAQIKSSQEEYISTDSIIKKCFNIVMTFVVFWNKYFPLSVFTSLANVGLSFISTSRMLYKFLDQVAEDAERVSKEALKHVEYDINRPLNRT</sequence>
<dbReference type="InterPro" id="IPR027417">
    <property type="entry name" value="P-loop_NTPase"/>
</dbReference>
<dbReference type="InterPro" id="IPR051515">
    <property type="entry name" value="IRG"/>
</dbReference>
<reference evidence="6" key="2">
    <citation type="submission" date="2025-08" db="UniProtKB">
        <authorList>
            <consortium name="Ensembl"/>
        </authorList>
    </citation>
    <scope>IDENTIFICATION</scope>
</reference>